<accession>A0A841TXX6</accession>
<keyword evidence="2" id="KW-1185">Reference proteome</keyword>
<reference evidence="1 2" key="1">
    <citation type="submission" date="2020-08" db="EMBL/GenBank/DDBJ databases">
        <title>Cohnella phylogeny.</title>
        <authorList>
            <person name="Dunlap C."/>
        </authorList>
    </citation>
    <scope>NUCLEOTIDE SEQUENCE [LARGE SCALE GENOMIC DNA]</scope>
    <source>
        <strain evidence="1 2">DSM 25239</strain>
    </source>
</reference>
<sequence length="348" mass="38956">METETELGRLIRKHLRPFVKRIDAEAYYPDSYLREVGRSGRLSSQGKTEREVRVSDVRLIERTAEACMTTGFNFWCHLAAATYLRHTANRYLRETVLSQLEGGELLGGTGLSNPLKFYAGLDTLYLQAEPADGGYRIRGKLPMVSNLGEKHGFGVIASLNEEERIMAFVPCSADGLTLRERNGYLGLNGSATYACEFDGVFAPQEWIVAERVDSFVEKIRPTFVLYQIPLGLGVGAAAIDSIHKAKDRQGGCNRYLPMQAEELAAKLESLRERAYLLAGTDDLAGRWPELLRLRLAVVYFALEAVQADMLHWGSAGYVRDSAPSRRLREAYFLASLTPTVRHLEKLTR</sequence>
<organism evidence="1 2">
    <name type="scientific">Cohnella xylanilytica</name>
    <dbReference type="NCBI Taxonomy" id="557555"/>
    <lineage>
        <taxon>Bacteria</taxon>
        <taxon>Bacillati</taxon>
        <taxon>Bacillota</taxon>
        <taxon>Bacilli</taxon>
        <taxon>Bacillales</taxon>
        <taxon>Paenibacillaceae</taxon>
        <taxon>Cohnella</taxon>
    </lineage>
</organism>
<protein>
    <submittedName>
        <fullName evidence="1">Acyl-CoA/acyl-ACP dehydrogenase</fullName>
    </submittedName>
</protein>
<evidence type="ECO:0000313" key="1">
    <source>
        <dbReference type="EMBL" id="MBB6691902.1"/>
    </source>
</evidence>
<dbReference type="EMBL" id="JACJVR010000041">
    <property type="protein sequence ID" value="MBB6691902.1"/>
    <property type="molecule type" value="Genomic_DNA"/>
</dbReference>
<dbReference type="InterPro" id="IPR046373">
    <property type="entry name" value="Acyl-CoA_Oxase/DH_mid-dom_sf"/>
</dbReference>
<evidence type="ECO:0000313" key="2">
    <source>
        <dbReference type="Proteomes" id="UP000553776"/>
    </source>
</evidence>
<dbReference type="SUPFAM" id="SSF56645">
    <property type="entry name" value="Acyl-CoA dehydrogenase NM domain-like"/>
    <property type="match status" value="1"/>
</dbReference>
<name>A0A841TXX6_9BACL</name>
<proteinExistence type="predicted"/>
<dbReference type="RefSeq" id="WP_185135891.1">
    <property type="nucleotide sequence ID" value="NZ_JACJVR010000041.1"/>
</dbReference>
<comment type="caution">
    <text evidence="1">The sequence shown here is derived from an EMBL/GenBank/DDBJ whole genome shotgun (WGS) entry which is preliminary data.</text>
</comment>
<dbReference type="AlphaFoldDB" id="A0A841TXX6"/>
<dbReference type="InterPro" id="IPR009100">
    <property type="entry name" value="AcylCoA_DH/oxidase_NM_dom_sf"/>
</dbReference>
<dbReference type="Gene3D" id="2.40.110.10">
    <property type="entry name" value="Butyryl-CoA Dehydrogenase, subunit A, domain 2"/>
    <property type="match status" value="1"/>
</dbReference>
<dbReference type="PANTHER" id="PTHR43884:SF12">
    <property type="entry name" value="ISOVALERYL-COA DEHYDROGENASE, MITOCHONDRIAL-RELATED"/>
    <property type="match status" value="1"/>
</dbReference>
<gene>
    <name evidence="1" type="ORF">H7B90_10885</name>
</gene>
<dbReference type="GO" id="GO:0003995">
    <property type="term" value="F:acyl-CoA dehydrogenase activity"/>
    <property type="evidence" value="ECO:0007669"/>
    <property type="project" value="TreeGrafter"/>
</dbReference>
<dbReference type="Proteomes" id="UP000553776">
    <property type="component" value="Unassembled WGS sequence"/>
</dbReference>
<dbReference type="PANTHER" id="PTHR43884">
    <property type="entry name" value="ACYL-COA DEHYDROGENASE"/>
    <property type="match status" value="1"/>
</dbReference>